<keyword evidence="7" id="KW-1185">Reference proteome</keyword>
<dbReference type="Pfam" id="PF04679">
    <property type="entry name" value="DNA_ligase_A_C"/>
    <property type="match status" value="1"/>
</dbReference>
<evidence type="ECO:0000256" key="2">
    <source>
        <dbReference type="ARBA" id="ARBA00012727"/>
    </source>
</evidence>
<comment type="similarity">
    <text evidence="1">Belongs to the ATP-dependent DNA ligase family.</text>
</comment>
<dbReference type="Proteomes" id="UP001602245">
    <property type="component" value="Unassembled WGS sequence"/>
</dbReference>
<sequence>MVAESRRRGLEGVIAKRLDSPYSPGRRSLDWIKAPFIRTQEVVILGFKEGEGRRAGTIGALLVGLYRSGRLSFAGGVGTGFTDAALHALQAQLTPLITAEPAAGDVPRHDARGAIWVEPSVVGEVEYRSFTDDGRLRHSSWRGLRPDRRPEEATG</sequence>
<dbReference type="InterPro" id="IPR012310">
    <property type="entry name" value="DNA_ligase_ATP-dep_cent"/>
</dbReference>
<protein>
    <recommendedName>
        <fullName evidence="2">DNA ligase (ATP)</fullName>
        <ecNumber evidence="2">6.5.1.1</ecNumber>
    </recommendedName>
</protein>
<feature type="domain" description="ATP-dependent DNA ligase family profile" evidence="5">
    <location>
        <begin position="1"/>
        <end position="67"/>
    </location>
</feature>
<dbReference type="InterPro" id="IPR012309">
    <property type="entry name" value="DNA_ligase_ATP-dep_C"/>
</dbReference>
<dbReference type="SUPFAM" id="SSF50249">
    <property type="entry name" value="Nucleic acid-binding proteins"/>
    <property type="match status" value="1"/>
</dbReference>
<evidence type="ECO:0000259" key="5">
    <source>
        <dbReference type="PROSITE" id="PS50160"/>
    </source>
</evidence>
<dbReference type="Gene3D" id="3.30.1490.70">
    <property type="match status" value="1"/>
</dbReference>
<evidence type="ECO:0000313" key="6">
    <source>
        <dbReference type="EMBL" id="MFF5289075.1"/>
    </source>
</evidence>
<evidence type="ECO:0000313" key="7">
    <source>
        <dbReference type="Proteomes" id="UP001602245"/>
    </source>
</evidence>
<keyword evidence="3" id="KW-0436">Ligase</keyword>
<gene>
    <name evidence="6" type="ORF">ACFY35_06545</name>
</gene>
<dbReference type="EC" id="6.5.1.1" evidence="2"/>
<dbReference type="InterPro" id="IPR012340">
    <property type="entry name" value="NA-bd_OB-fold"/>
</dbReference>
<dbReference type="CDD" id="cd07971">
    <property type="entry name" value="OBF_DNA_ligase_LigD"/>
    <property type="match status" value="1"/>
</dbReference>
<evidence type="ECO:0000256" key="4">
    <source>
        <dbReference type="ARBA" id="ARBA00034003"/>
    </source>
</evidence>
<evidence type="ECO:0000256" key="1">
    <source>
        <dbReference type="ARBA" id="ARBA00007572"/>
    </source>
</evidence>
<dbReference type="PANTHER" id="PTHR45674:SF4">
    <property type="entry name" value="DNA LIGASE 1"/>
    <property type="match status" value="1"/>
</dbReference>
<dbReference type="PROSITE" id="PS50160">
    <property type="entry name" value="DNA_LIGASE_A3"/>
    <property type="match status" value="1"/>
</dbReference>
<organism evidence="6 7">
    <name type="scientific">Paractinoplanes globisporus</name>
    <dbReference type="NCBI Taxonomy" id="113565"/>
    <lineage>
        <taxon>Bacteria</taxon>
        <taxon>Bacillati</taxon>
        <taxon>Actinomycetota</taxon>
        <taxon>Actinomycetes</taxon>
        <taxon>Micromonosporales</taxon>
        <taxon>Micromonosporaceae</taxon>
        <taxon>Paractinoplanes</taxon>
    </lineage>
</organism>
<comment type="catalytic activity">
    <reaction evidence="4">
        <text>ATP + (deoxyribonucleotide)n-3'-hydroxyl + 5'-phospho-(deoxyribonucleotide)m = (deoxyribonucleotide)n+m + AMP + diphosphate.</text>
        <dbReference type="EC" id="6.5.1.1"/>
    </reaction>
</comment>
<reference evidence="6 7" key="1">
    <citation type="submission" date="2024-10" db="EMBL/GenBank/DDBJ databases">
        <title>The Natural Products Discovery Center: Release of the First 8490 Sequenced Strains for Exploring Actinobacteria Biosynthetic Diversity.</title>
        <authorList>
            <person name="Kalkreuter E."/>
            <person name="Kautsar S.A."/>
            <person name="Yang D."/>
            <person name="Bader C.D."/>
            <person name="Teijaro C.N."/>
            <person name="Fluegel L."/>
            <person name="Davis C.M."/>
            <person name="Simpson J.R."/>
            <person name="Lauterbach L."/>
            <person name="Steele A.D."/>
            <person name="Gui C."/>
            <person name="Meng S."/>
            <person name="Li G."/>
            <person name="Viehrig K."/>
            <person name="Ye F."/>
            <person name="Su P."/>
            <person name="Kiefer A.F."/>
            <person name="Nichols A."/>
            <person name="Cepeda A.J."/>
            <person name="Yan W."/>
            <person name="Fan B."/>
            <person name="Jiang Y."/>
            <person name="Adhikari A."/>
            <person name="Zheng C.-J."/>
            <person name="Schuster L."/>
            <person name="Cowan T.M."/>
            <person name="Smanski M.J."/>
            <person name="Chevrette M.G."/>
            <person name="De Carvalho L.P.S."/>
            <person name="Shen B."/>
        </authorList>
    </citation>
    <scope>NUCLEOTIDE SEQUENCE [LARGE SCALE GENOMIC DNA]</scope>
    <source>
        <strain evidence="6 7">NPDC000087</strain>
    </source>
</reference>
<dbReference type="RefSeq" id="WP_245576978.1">
    <property type="nucleotide sequence ID" value="NZ_JBIAZU010000001.1"/>
</dbReference>
<dbReference type="PANTHER" id="PTHR45674">
    <property type="entry name" value="DNA LIGASE 1/3 FAMILY MEMBER"/>
    <property type="match status" value="1"/>
</dbReference>
<dbReference type="SUPFAM" id="SSF56091">
    <property type="entry name" value="DNA ligase/mRNA capping enzyme, catalytic domain"/>
    <property type="match status" value="1"/>
</dbReference>
<evidence type="ECO:0000256" key="3">
    <source>
        <dbReference type="ARBA" id="ARBA00022598"/>
    </source>
</evidence>
<comment type="caution">
    <text evidence="6">The sequence shown here is derived from an EMBL/GenBank/DDBJ whole genome shotgun (WGS) entry which is preliminary data.</text>
</comment>
<accession>A0ABW6W976</accession>
<name>A0ABW6W976_9ACTN</name>
<dbReference type="Gene3D" id="2.40.50.140">
    <property type="entry name" value="Nucleic acid-binding proteins"/>
    <property type="match status" value="1"/>
</dbReference>
<proteinExistence type="inferred from homology"/>
<dbReference type="InterPro" id="IPR050191">
    <property type="entry name" value="ATP-dep_DNA_ligase"/>
</dbReference>
<dbReference type="EMBL" id="JBIAZU010000001">
    <property type="protein sequence ID" value="MFF5289075.1"/>
    <property type="molecule type" value="Genomic_DNA"/>
</dbReference>